<keyword evidence="1" id="KW-0812">Transmembrane</keyword>
<reference evidence="2 3" key="1">
    <citation type="submission" date="2022-06" db="EMBL/GenBank/DDBJ databases">
        <title>Paraconexibacter antarcticus.</title>
        <authorList>
            <person name="Kim C.S."/>
        </authorList>
    </citation>
    <scope>NUCLEOTIDE SEQUENCE [LARGE SCALE GENOMIC DNA]</scope>
    <source>
        <strain evidence="2 3">02-257</strain>
    </source>
</reference>
<keyword evidence="3" id="KW-1185">Reference proteome</keyword>
<dbReference type="Proteomes" id="UP001056035">
    <property type="component" value="Chromosome"/>
</dbReference>
<feature type="transmembrane region" description="Helical" evidence="1">
    <location>
        <begin position="44"/>
        <end position="64"/>
    </location>
</feature>
<name>A0ABY5DVC4_9ACTN</name>
<sequence length="68" mass="7227">MTLLRTLRKLVLGETWLVPLAVAALVAGAALLRRASPSAWHDLGPVLLPVVVVAILVAAVLRTLPARR</sequence>
<protein>
    <submittedName>
        <fullName evidence="2">Uncharacterized protein</fullName>
    </submittedName>
</protein>
<feature type="transmembrane region" description="Helical" evidence="1">
    <location>
        <begin position="12"/>
        <end position="32"/>
    </location>
</feature>
<proteinExistence type="predicted"/>
<dbReference type="RefSeq" id="WP_254572121.1">
    <property type="nucleotide sequence ID" value="NZ_CP098502.1"/>
</dbReference>
<evidence type="ECO:0000313" key="2">
    <source>
        <dbReference type="EMBL" id="UTI65440.1"/>
    </source>
</evidence>
<gene>
    <name evidence="2" type="ORF">NBH00_04305</name>
</gene>
<dbReference type="EMBL" id="CP098502">
    <property type="protein sequence ID" value="UTI65440.1"/>
    <property type="molecule type" value="Genomic_DNA"/>
</dbReference>
<evidence type="ECO:0000313" key="3">
    <source>
        <dbReference type="Proteomes" id="UP001056035"/>
    </source>
</evidence>
<keyword evidence="1" id="KW-1133">Transmembrane helix</keyword>
<organism evidence="2 3">
    <name type="scientific">Paraconexibacter antarcticus</name>
    <dbReference type="NCBI Taxonomy" id="2949664"/>
    <lineage>
        <taxon>Bacteria</taxon>
        <taxon>Bacillati</taxon>
        <taxon>Actinomycetota</taxon>
        <taxon>Thermoleophilia</taxon>
        <taxon>Solirubrobacterales</taxon>
        <taxon>Paraconexibacteraceae</taxon>
        <taxon>Paraconexibacter</taxon>
    </lineage>
</organism>
<keyword evidence="1" id="KW-0472">Membrane</keyword>
<evidence type="ECO:0000256" key="1">
    <source>
        <dbReference type="SAM" id="Phobius"/>
    </source>
</evidence>
<accession>A0ABY5DVC4</accession>